<keyword evidence="2" id="KW-1185">Reference proteome</keyword>
<dbReference type="AlphaFoldDB" id="A0A4Y2RHD5"/>
<organism evidence="1 2">
    <name type="scientific">Araneus ventricosus</name>
    <name type="common">Orbweaver spider</name>
    <name type="synonym">Epeira ventricosa</name>
    <dbReference type="NCBI Taxonomy" id="182803"/>
    <lineage>
        <taxon>Eukaryota</taxon>
        <taxon>Metazoa</taxon>
        <taxon>Ecdysozoa</taxon>
        <taxon>Arthropoda</taxon>
        <taxon>Chelicerata</taxon>
        <taxon>Arachnida</taxon>
        <taxon>Araneae</taxon>
        <taxon>Araneomorphae</taxon>
        <taxon>Entelegynae</taxon>
        <taxon>Araneoidea</taxon>
        <taxon>Araneidae</taxon>
        <taxon>Araneus</taxon>
    </lineage>
</organism>
<accession>A0A4Y2RHD5</accession>
<sequence>MFFDRYNLTRIIGNFYLNQIYTGHGVFGEYQSRCFQKTATCRCDEEIETVEHLVKKCKPWSRFRVNWPKNWPNLNTVELMQILPCRRDAVRMVEQQLTFRIEELDTVWRLLRKEEIGDFFLYSLCHFTNDDVCSEHRSFFYCVFGEEMDRLSLVSCGLGQVGAISAWATGSSL</sequence>
<protein>
    <submittedName>
        <fullName evidence="1">Uncharacterized protein</fullName>
    </submittedName>
</protein>
<evidence type="ECO:0000313" key="2">
    <source>
        <dbReference type="Proteomes" id="UP000499080"/>
    </source>
</evidence>
<proteinExistence type="predicted"/>
<name>A0A4Y2RHD5_ARAVE</name>
<reference evidence="1 2" key="1">
    <citation type="journal article" date="2019" name="Sci. Rep.">
        <title>Orb-weaving spider Araneus ventricosus genome elucidates the spidroin gene catalogue.</title>
        <authorList>
            <person name="Kono N."/>
            <person name="Nakamura H."/>
            <person name="Ohtoshi R."/>
            <person name="Moran D.A.P."/>
            <person name="Shinohara A."/>
            <person name="Yoshida Y."/>
            <person name="Fujiwara M."/>
            <person name="Mori M."/>
            <person name="Tomita M."/>
            <person name="Arakawa K."/>
        </authorList>
    </citation>
    <scope>NUCLEOTIDE SEQUENCE [LARGE SCALE GENOMIC DNA]</scope>
</reference>
<comment type="caution">
    <text evidence="1">The sequence shown here is derived from an EMBL/GenBank/DDBJ whole genome shotgun (WGS) entry which is preliminary data.</text>
</comment>
<dbReference type="EMBL" id="BGPR01144535">
    <property type="protein sequence ID" value="GBN74285.1"/>
    <property type="molecule type" value="Genomic_DNA"/>
</dbReference>
<dbReference type="Proteomes" id="UP000499080">
    <property type="component" value="Unassembled WGS sequence"/>
</dbReference>
<gene>
    <name evidence="1" type="ORF">AVEN_22376_1</name>
</gene>
<dbReference type="OrthoDB" id="7480128at2759"/>
<evidence type="ECO:0000313" key="1">
    <source>
        <dbReference type="EMBL" id="GBN74285.1"/>
    </source>
</evidence>